<protein>
    <submittedName>
        <fullName evidence="1">Uncharacterized protein</fullName>
    </submittedName>
</protein>
<dbReference type="InterPro" id="IPR017946">
    <property type="entry name" value="PLC-like_Pdiesterase_TIM-brl"/>
</dbReference>
<dbReference type="SMART" id="SM00148">
    <property type="entry name" value="PLCXc"/>
    <property type="match status" value="1"/>
</dbReference>
<dbReference type="GeneID" id="91084964"/>
<reference evidence="1" key="2">
    <citation type="journal article" date="2022" name="Elife">
        <title>Obligate sexual reproduction of a homothallic fungus closely related to the Cryptococcus pathogenic species complex.</title>
        <authorList>
            <person name="Passer A.R."/>
            <person name="Clancey S.A."/>
            <person name="Shea T."/>
            <person name="David-Palma M."/>
            <person name="Averette A.F."/>
            <person name="Boekhout T."/>
            <person name="Porcel B.M."/>
            <person name="Nowrousian M."/>
            <person name="Cuomo C.A."/>
            <person name="Sun S."/>
            <person name="Heitman J."/>
            <person name="Coelho M.A."/>
        </authorList>
    </citation>
    <scope>NUCLEOTIDE SEQUENCE</scope>
    <source>
        <strain evidence="1">CBS 7841</strain>
    </source>
</reference>
<dbReference type="Pfam" id="PF00388">
    <property type="entry name" value="PI-PLC-X"/>
    <property type="match status" value="1"/>
</dbReference>
<dbReference type="GO" id="GO:0008081">
    <property type="term" value="F:phosphoric diester hydrolase activity"/>
    <property type="evidence" value="ECO:0007669"/>
    <property type="project" value="InterPro"/>
</dbReference>
<dbReference type="KEGG" id="cdep:91084964"/>
<dbReference type="SUPFAM" id="SSF51695">
    <property type="entry name" value="PLC-like phosphodiesterases"/>
    <property type="match status" value="1"/>
</dbReference>
<dbReference type="VEuPathDB" id="FungiDB:L203_00539"/>
<dbReference type="CDD" id="cd08586">
    <property type="entry name" value="PI-PLCc_BcPLC_like"/>
    <property type="match status" value="1"/>
</dbReference>
<dbReference type="AlphaFoldDB" id="A0A1E3IXJ9"/>
<dbReference type="RefSeq" id="XP_066066301.1">
    <property type="nucleotide sequence ID" value="XM_066210204.1"/>
</dbReference>
<name>A0A1E3IXJ9_9TREE</name>
<reference evidence="1" key="1">
    <citation type="submission" date="2016-06" db="EMBL/GenBank/DDBJ databases">
        <authorList>
            <person name="Cuomo C."/>
            <person name="Litvintseva A."/>
            <person name="Heitman J."/>
            <person name="Chen Y."/>
            <person name="Sun S."/>
            <person name="Springer D."/>
            <person name="Dromer F."/>
            <person name="Young S."/>
            <person name="Zeng Q."/>
            <person name="Chapman S."/>
            <person name="Gujja S."/>
            <person name="Saif S."/>
            <person name="Birren B."/>
        </authorList>
    </citation>
    <scope>NUCLEOTIDE SEQUENCE</scope>
    <source>
        <strain evidence="1">CBS 7841</strain>
    </source>
</reference>
<evidence type="ECO:0000313" key="1">
    <source>
        <dbReference type="EMBL" id="WVN85601.1"/>
    </source>
</evidence>
<dbReference type="Gene3D" id="3.20.20.190">
    <property type="entry name" value="Phosphatidylinositol (PI) phosphodiesterase"/>
    <property type="match status" value="1"/>
</dbReference>
<accession>A0A1E3IXJ9</accession>
<reference evidence="1" key="3">
    <citation type="submission" date="2024-01" db="EMBL/GenBank/DDBJ databases">
        <authorList>
            <person name="Coelho M.A."/>
            <person name="David-Palma M."/>
            <person name="Shea T."/>
            <person name="Sun S."/>
            <person name="Cuomo C.A."/>
            <person name="Heitman J."/>
        </authorList>
    </citation>
    <scope>NUCLEOTIDE SEQUENCE</scope>
    <source>
        <strain evidence="1">CBS 7841</strain>
    </source>
</reference>
<sequence>MEIVAPNIRIKLASFQLSSCPVHVEGIAGRYTLNVTSCPLGEKERLNVVFHHEDKPNHQVKVSVKVKAKRSLKLRKWERLMVHTHSESGEKSRGGEYRAFRLLRKETKITLLIFKVFDTANFMSFIPDDTSLGLLTLPGTHNSCAVHGYPICQCQQPSTPIVQQLLDGVRFLDIRLRVVGDQLLIYHGPHSQRLSLQALLPVLHEFLYNHPTETIILSLKEESPPFHPAFSERTYSAFKPYLEEFWFLQERIPRLGEVRGKGILLTRFDRDKETQGQWPEGMGIHPSTWPDSKREGFVWDCGGTPFRIQDWYRVKTFLEIQEKFEAIQRHLIPTLDPSPVLNPAFTLSYTTASNFPLSLPTLIAKGFGWPSWGLGVEGINSRLYRQLLEWMVDGKRVRGCLPMDFYRQCAGEEGLASLLIQMNFIEW</sequence>
<dbReference type="PANTHER" id="PTHR13593:SF113">
    <property type="entry name" value="SI:DKEY-266F7.9"/>
    <property type="match status" value="1"/>
</dbReference>
<dbReference type="GO" id="GO:0006629">
    <property type="term" value="P:lipid metabolic process"/>
    <property type="evidence" value="ECO:0007669"/>
    <property type="project" value="InterPro"/>
</dbReference>
<proteinExistence type="predicted"/>
<dbReference type="EMBL" id="CP143784">
    <property type="protein sequence ID" value="WVN85601.1"/>
    <property type="molecule type" value="Genomic_DNA"/>
</dbReference>
<dbReference type="Proteomes" id="UP000094043">
    <property type="component" value="Chromosome 1"/>
</dbReference>
<evidence type="ECO:0000313" key="2">
    <source>
        <dbReference type="Proteomes" id="UP000094043"/>
    </source>
</evidence>
<dbReference type="InterPro" id="IPR051057">
    <property type="entry name" value="PI-PLC_domain"/>
</dbReference>
<organism evidence="1 2">
    <name type="scientific">Cryptococcus depauperatus CBS 7841</name>
    <dbReference type="NCBI Taxonomy" id="1295531"/>
    <lineage>
        <taxon>Eukaryota</taxon>
        <taxon>Fungi</taxon>
        <taxon>Dikarya</taxon>
        <taxon>Basidiomycota</taxon>
        <taxon>Agaricomycotina</taxon>
        <taxon>Tremellomycetes</taxon>
        <taxon>Tremellales</taxon>
        <taxon>Cryptococcaceae</taxon>
        <taxon>Cryptococcus</taxon>
    </lineage>
</organism>
<keyword evidence="2" id="KW-1185">Reference proteome</keyword>
<dbReference type="PANTHER" id="PTHR13593">
    <property type="match status" value="1"/>
</dbReference>
<dbReference type="PROSITE" id="PS50007">
    <property type="entry name" value="PIPLC_X_DOMAIN"/>
    <property type="match status" value="1"/>
</dbReference>
<dbReference type="InterPro" id="IPR000909">
    <property type="entry name" value="PLipase_C_PInositol-sp_X_dom"/>
</dbReference>
<dbReference type="OrthoDB" id="1046782at2759"/>
<gene>
    <name evidence="1" type="ORF">L203_100750</name>
</gene>